<dbReference type="GeneID" id="22914366"/>
<dbReference type="Proteomes" id="UP000019763">
    <property type="component" value="Unassembled WGS sequence"/>
</dbReference>
<evidence type="ECO:0000259" key="17">
    <source>
        <dbReference type="PROSITE" id="PS50850"/>
    </source>
</evidence>
<feature type="transmembrane region" description="Helical" evidence="16">
    <location>
        <begin position="179"/>
        <end position="198"/>
    </location>
</feature>
<evidence type="ECO:0000313" key="19">
    <source>
        <dbReference type="Proteomes" id="UP000019763"/>
    </source>
</evidence>
<dbReference type="OrthoDB" id="6612291at2759"/>
<dbReference type="OMA" id="KWTVIIG"/>
<dbReference type="InterPro" id="IPR003663">
    <property type="entry name" value="Sugar/inositol_transpt"/>
</dbReference>
<organism evidence="18 19">
    <name type="scientific">Gregarina niphandrodes</name>
    <name type="common">Septate eugregarine</name>
    <dbReference type="NCBI Taxonomy" id="110365"/>
    <lineage>
        <taxon>Eukaryota</taxon>
        <taxon>Sar</taxon>
        <taxon>Alveolata</taxon>
        <taxon>Apicomplexa</taxon>
        <taxon>Conoidasida</taxon>
        <taxon>Gregarinasina</taxon>
        <taxon>Eugregarinorida</taxon>
        <taxon>Gregarinidae</taxon>
        <taxon>Gregarina</taxon>
    </lineage>
</organism>
<keyword evidence="5 16" id="KW-0812">Transmembrane</keyword>
<evidence type="ECO:0000256" key="11">
    <source>
        <dbReference type="ARBA" id="ARBA00044662"/>
    </source>
</evidence>
<dbReference type="PRINTS" id="PR00171">
    <property type="entry name" value="SUGRTRNSPORT"/>
</dbReference>
<comment type="catalytic activity">
    <reaction evidence="10">
        <text>D-xylose(out) = D-xylose(in)</text>
        <dbReference type="Rhea" id="RHEA:78427"/>
        <dbReference type="ChEBI" id="CHEBI:53455"/>
    </reaction>
    <physiologicalReaction direction="left-to-right" evidence="10">
        <dbReference type="Rhea" id="RHEA:78428"/>
    </physiologicalReaction>
</comment>
<evidence type="ECO:0000256" key="16">
    <source>
        <dbReference type="SAM" id="Phobius"/>
    </source>
</evidence>
<feature type="transmembrane region" description="Helical" evidence="16">
    <location>
        <begin position="259"/>
        <end position="281"/>
    </location>
</feature>
<evidence type="ECO:0000256" key="14">
    <source>
        <dbReference type="ARBA" id="ARBA00044780"/>
    </source>
</evidence>
<evidence type="ECO:0000256" key="6">
    <source>
        <dbReference type="ARBA" id="ARBA00022989"/>
    </source>
</evidence>
<dbReference type="PROSITE" id="PS50850">
    <property type="entry name" value="MFS"/>
    <property type="match status" value="1"/>
</dbReference>
<feature type="transmembrane region" description="Helical" evidence="16">
    <location>
        <begin position="349"/>
        <end position="368"/>
    </location>
</feature>
<dbReference type="InterPro" id="IPR036259">
    <property type="entry name" value="MFS_trans_sf"/>
</dbReference>
<evidence type="ECO:0000313" key="18">
    <source>
        <dbReference type="EMBL" id="EZG51585.1"/>
    </source>
</evidence>
<dbReference type="Gene3D" id="1.20.1250.20">
    <property type="entry name" value="MFS general substrate transporter like domains"/>
    <property type="match status" value="1"/>
</dbReference>
<keyword evidence="7 16" id="KW-0472">Membrane</keyword>
<evidence type="ECO:0000256" key="5">
    <source>
        <dbReference type="ARBA" id="ARBA00022692"/>
    </source>
</evidence>
<dbReference type="eggNOG" id="KOG0569">
    <property type="taxonomic scope" value="Eukaryota"/>
</dbReference>
<feature type="transmembrane region" description="Helical" evidence="16">
    <location>
        <begin position="388"/>
        <end position="408"/>
    </location>
</feature>
<evidence type="ECO:0000256" key="13">
    <source>
        <dbReference type="ARBA" id="ARBA00044710"/>
    </source>
</evidence>
<evidence type="ECO:0000256" key="1">
    <source>
        <dbReference type="ARBA" id="ARBA00004141"/>
    </source>
</evidence>
<evidence type="ECO:0000256" key="3">
    <source>
        <dbReference type="ARBA" id="ARBA00011738"/>
    </source>
</evidence>
<dbReference type="Pfam" id="PF00083">
    <property type="entry name" value="Sugar_tr"/>
    <property type="match status" value="1"/>
</dbReference>
<evidence type="ECO:0000256" key="8">
    <source>
        <dbReference type="ARBA" id="ARBA00044637"/>
    </source>
</evidence>
<comment type="subcellular location">
    <subcellularLocation>
        <location evidence="1">Membrane</location>
        <topology evidence="1">Multi-pass membrane protein</topology>
    </subcellularLocation>
</comment>
<accession>A0A023B2C0</accession>
<comment type="catalytic activity">
    <reaction evidence="8">
        <text>D-galactose(in) = D-galactose(out)</text>
        <dbReference type="Rhea" id="RHEA:34915"/>
        <dbReference type="ChEBI" id="CHEBI:4139"/>
    </reaction>
    <physiologicalReaction direction="right-to-left" evidence="8">
        <dbReference type="Rhea" id="RHEA:34917"/>
    </physiologicalReaction>
</comment>
<evidence type="ECO:0000256" key="7">
    <source>
        <dbReference type="ARBA" id="ARBA00023136"/>
    </source>
</evidence>
<comment type="catalytic activity">
    <reaction evidence="13">
        <text>D-fructose(out) = D-fructose(in)</text>
        <dbReference type="Rhea" id="RHEA:60372"/>
        <dbReference type="ChEBI" id="CHEBI:37721"/>
    </reaction>
    <physiologicalReaction direction="left-to-right" evidence="13">
        <dbReference type="Rhea" id="RHEA:60373"/>
    </physiologicalReaction>
</comment>
<gene>
    <name evidence="18" type="ORF">GNI_123980</name>
</gene>
<feature type="transmembrane region" description="Helical" evidence="16">
    <location>
        <begin position="210"/>
        <end position="231"/>
    </location>
</feature>
<feature type="transmembrane region" description="Helical" evidence="16">
    <location>
        <begin position="486"/>
        <end position="507"/>
    </location>
</feature>
<comment type="caution">
    <text evidence="18">The sequence shown here is derived from an EMBL/GenBank/DDBJ whole genome shotgun (WGS) entry which is preliminary data.</text>
</comment>
<dbReference type="InterPro" id="IPR020846">
    <property type="entry name" value="MFS_dom"/>
</dbReference>
<dbReference type="PANTHER" id="PTHR48020:SF12">
    <property type="entry name" value="PROTON MYO-INOSITOL COTRANSPORTER"/>
    <property type="match status" value="1"/>
</dbReference>
<evidence type="ECO:0000256" key="15">
    <source>
        <dbReference type="RuleBase" id="RU003346"/>
    </source>
</evidence>
<feature type="transmembrane region" description="Helical" evidence="16">
    <location>
        <begin position="68"/>
        <end position="86"/>
    </location>
</feature>
<dbReference type="EMBL" id="AFNH02000924">
    <property type="protein sequence ID" value="EZG51585.1"/>
    <property type="molecule type" value="Genomic_DNA"/>
</dbReference>
<dbReference type="InterPro" id="IPR050814">
    <property type="entry name" value="Myo-inositol_Transporter"/>
</dbReference>
<reference evidence="18" key="1">
    <citation type="submission" date="2013-12" db="EMBL/GenBank/DDBJ databases">
        <authorList>
            <person name="Omoto C.K."/>
            <person name="Sibley D."/>
            <person name="Venepally P."/>
            <person name="Hadjithomas M."/>
            <person name="Karamycheva S."/>
            <person name="Brunk B."/>
            <person name="Roos D."/>
            <person name="Caler E."/>
            <person name="Lorenzi H."/>
        </authorList>
    </citation>
    <scope>NUCLEOTIDE SEQUENCE</scope>
</reference>
<sequence>MEPALEGGTGGSLEQTSVEYVAVPSISSASQSMIAEASSRRGTKNLTDAAYWSKVDQRSRMSCPCVPSFLWSVVLAATTGSVLFGINTAVLNTSADYIASELKWCGSEGYVGCDKAMWYKTFVSTAVFAGAAVGALSSGKFTEKMGLQRTYTHVALPIFALSIIGSACANSFVSLLWNRLVVGFAVGIASALTPNYIAEIAPSAKRGKCGVAHQLLVVLGQLVAMLLGLAFTTVPTADDDESEPTKEQQRWKAPVKNKVWWRFMLAVPIIPTLLGMIYFLYVYTFDTPCGLVHQKQDAQARALLQRLSGTDEVTEELREIRKSDAMAQEMAKKQIPFGQLLQQPGYGKALAVGVGLAIFQQITGINAFVANSNRLFQDAGLSATAATYASIGITCINALCTFIPLFILDKLGRKTLLFWGAIGMTLATAPATVCYWVEWNKDKSSTAGMALAILGACLFMFFFAVSVGPITWVYIVEVFPLDMKAVGSAICIAANWLASIVMVFSAGFLPAKVAYTIFTIASALFVVFVALCVRETKGRSLGDSPFVNSETALQAAPSGLPEPSPPLAP</sequence>
<dbReference type="SUPFAM" id="SSF103473">
    <property type="entry name" value="MFS general substrate transporter"/>
    <property type="match status" value="1"/>
</dbReference>
<dbReference type="GO" id="GO:0016020">
    <property type="term" value="C:membrane"/>
    <property type="evidence" value="ECO:0007669"/>
    <property type="project" value="UniProtKB-SubCell"/>
</dbReference>
<feature type="transmembrane region" description="Helical" evidence="16">
    <location>
        <begin position="415"/>
        <end position="437"/>
    </location>
</feature>
<feature type="domain" description="Major facilitator superfamily (MFS) profile" evidence="17">
    <location>
        <begin position="73"/>
        <end position="537"/>
    </location>
</feature>
<evidence type="ECO:0000256" key="2">
    <source>
        <dbReference type="ARBA" id="ARBA00010992"/>
    </source>
</evidence>
<evidence type="ECO:0000256" key="10">
    <source>
        <dbReference type="ARBA" id="ARBA00044656"/>
    </source>
</evidence>
<comment type="catalytic activity">
    <reaction evidence="9">
        <text>D-glucose(out) = D-glucose(in)</text>
        <dbReference type="Rhea" id="RHEA:60376"/>
        <dbReference type="ChEBI" id="CHEBI:4167"/>
    </reaction>
    <physiologicalReaction direction="left-to-right" evidence="9">
        <dbReference type="Rhea" id="RHEA:60377"/>
    </physiologicalReaction>
</comment>
<comment type="similarity">
    <text evidence="2 15">Belongs to the major facilitator superfamily. Sugar transporter (TC 2.A.1.1) family.</text>
</comment>
<keyword evidence="19" id="KW-1185">Reference proteome</keyword>
<feature type="transmembrane region" description="Helical" evidence="16">
    <location>
        <begin position="151"/>
        <end position="173"/>
    </location>
</feature>
<evidence type="ECO:0000256" key="9">
    <source>
        <dbReference type="ARBA" id="ARBA00044648"/>
    </source>
</evidence>
<comment type="subunit">
    <text evidence="3">Homodimer.</text>
</comment>
<feature type="transmembrane region" description="Helical" evidence="16">
    <location>
        <begin position="449"/>
        <end position="474"/>
    </location>
</feature>
<dbReference type="AlphaFoldDB" id="A0A023B2C0"/>
<keyword evidence="18" id="KW-0762">Sugar transport</keyword>
<dbReference type="InterPro" id="IPR005828">
    <property type="entry name" value="MFS_sugar_transport-like"/>
</dbReference>
<evidence type="ECO:0000256" key="12">
    <source>
        <dbReference type="ARBA" id="ARBA00044668"/>
    </source>
</evidence>
<feature type="transmembrane region" description="Helical" evidence="16">
    <location>
        <begin position="513"/>
        <end position="533"/>
    </location>
</feature>
<protein>
    <recommendedName>
        <fullName evidence="14">Hexose transporter 1</fullName>
    </recommendedName>
</protein>
<dbReference type="VEuPathDB" id="CryptoDB:GNI_123980"/>
<dbReference type="GO" id="GO:0022857">
    <property type="term" value="F:transmembrane transporter activity"/>
    <property type="evidence" value="ECO:0007669"/>
    <property type="project" value="InterPro"/>
</dbReference>
<dbReference type="PROSITE" id="PS00217">
    <property type="entry name" value="SUGAR_TRANSPORT_2"/>
    <property type="match status" value="1"/>
</dbReference>
<keyword evidence="4 15" id="KW-0813">Transport</keyword>
<keyword evidence="6 16" id="KW-1133">Transmembrane helix</keyword>
<name>A0A023B2C0_GRENI</name>
<proteinExistence type="inferred from homology"/>
<dbReference type="RefSeq" id="XP_011131945.1">
    <property type="nucleotide sequence ID" value="XM_011133643.1"/>
</dbReference>
<dbReference type="PANTHER" id="PTHR48020">
    <property type="entry name" value="PROTON MYO-INOSITOL COTRANSPORTER"/>
    <property type="match status" value="1"/>
</dbReference>
<evidence type="ECO:0000256" key="4">
    <source>
        <dbReference type="ARBA" id="ARBA00022448"/>
    </source>
</evidence>
<comment type="catalytic activity">
    <reaction evidence="12">
        <text>D-glucosamine(out) = D-glucosamine(in)</text>
        <dbReference type="Rhea" id="RHEA:78423"/>
        <dbReference type="ChEBI" id="CHEBI:58723"/>
    </reaction>
    <physiologicalReaction direction="left-to-right" evidence="12">
        <dbReference type="Rhea" id="RHEA:78424"/>
    </physiologicalReaction>
</comment>
<feature type="transmembrane region" description="Helical" evidence="16">
    <location>
        <begin position="117"/>
        <end position="139"/>
    </location>
</feature>
<dbReference type="InterPro" id="IPR005829">
    <property type="entry name" value="Sugar_transporter_CS"/>
</dbReference>
<dbReference type="NCBIfam" id="TIGR00879">
    <property type="entry name" value="SP"/>
    <property type="match status" value="1"/>
</dbReference>
<comment type="catalytic activity">
    <reaction evidence="11">
        <text>D-mannose(out) = D-mannose(in)</text>
        <dbReference type="Rhea" id="RHEA:78391"/>
        <dbReference type="ChEBI" id="CHEBI:4208"/>
    </reaction>
    <physiologicalReaction direction="left-to-right" evidence="11">
        <dbReference type="Rhea" id="RHEA:78392"/>
    </physiologicalReaction>
</comment>